<feature type="signal peptide" evidence="6">
    <location>
        <begin position="1"/>
        <end position="19"/>
    </location>
</feature>
<keyword evidence="4" id="KW-0472">Membrane</keyword>
<evidence type="ECO:0000256" key="3">
    <source>
        <dbReference type="ARBA" id="ARBA00022729"/>
    </source>
</evidence>
<evidence type="ECO:0000313" key="9">
    <source>
        <dbReference type="EMBL" id="VYS84816.1"/>
    </source>
</evidence>
<feature type="domain" description="RagB/SusD" evidence="7">
    <location>
        <begin position="316"/>
        <end position="535"/>
    </location>
</feature>
<dbReference type="AlphaFoldDB" id="A0A6N2RVH3"/>
<dbReference type="Gene3D" id="1.25.40.390">
    <property type="match status" value="1"/>
</dbReference>
<evidence type="ECO:0000256" key="4">
    <source>
        <dbReference type="ARBA" id="ARBA00023136"/>
    </source>
</evidence>
<evidence type="ECO:0000256" key="5">
    <source>
        <dbReference type="ARBA" id="ARBA00023237"/>
    </source>
</evidence>
<sequence>MKKNIIHVLWMALAVCATSCNDLDEVVYSSVTEQTYSYSVNDFIPNIAGAYEPLHADYVGGYWQTQELTGCCIVTPPNSTGWDDGGIYKRLHFHNWNSELGQISSLWNNYFKGVILCNGAIERLEKEIIPAPSPEKKQQGISELRVLRAYYYWILMDNFGDIPLVTTMSQELPGKTSRAQIYDFIVKELGEAVPDLAEEQDASTYGKLNKWAGKAILANVYLNAEVYTGTPRWEECMAQCDDIIREQKCDLSPDYKDPFRASGVEGSKEVMFTIVYDYSRGITGNYLFMNSWHSELQKKYLLNAAPNMAGGPKGITQFIDTYQEGDTRLEDSWLMGQQFDAEGTPLYGVYDMAGEPLVFTKELPDGNFTSEMAGYRMNKYEVATGSEWSCDTDIPLIRYSEVLLMKAECLLRTDKAGAGALVTQVRQRNFKNNPDKATVTDEELKENSAYQWGYVENYSITEPGDRTPVKFGRLFDELCWEFAWEGHTRRDMIRFGLFTEKSWLSHKPMGDYRSVFPIPESTLIANPELTQNPDYTSGN</sequence>
<keyword evidence="5" id="KW-0998">Cell outer membrane</keyword>
<dbReference type="InterPro" id="IPR011990">
    <property type="entry name" value="TPR-like_helical_dom_sf"/>
</dbReference>
<evidence type="ECO:0000256" key="2">
    <source>
        <dbReference type="ARBA" id="ARBA00006275"/>
    </source>
</evidence>
<keyword evidence="3 6" id="KW-0732">Signal</keyword>
<feature type="chain" id="PRO_5026980709" evidence="6">
    <location>
        <begin position="20"/>
        <end position="539"/>
    </location>
</feature>
<comment type="similarity">
    <text evidence="2">Belongs to the SusD family.</text>
</comment>
<organism evidence="9">
    <name type="scientific">Bacteroides faecis</name>
    <dbReference type="NCBI Taxonomy" id="674529"/>
    <lineage>
        <taxon>Bacteria</taxon>
        <taxon>Pseudomonadati</taxon>
        <taxon>Bacteroidota</taxon>
        <taxon>Bacteroidia</taxon>
        <taxon>Bacteroidales</taxon>
        <taxon>Bacteroidaceae</taxon>
        <taxon>Bacteroides</taxon>
    </lineage>
</organism>
<dbReference type="Pfam" id="PF14322">
    <property type="entry name" value="SusD-like_3"/>
    <property type="match status" value="1"/>
</dbReference>
<proteinExistence type="inferred from homology"/>
<protein>
    <submittedName>
        <fullName evidence="9">SusD family protein</fullName>
    </submittedName>
</protein>
<accession>A0A6N2RVH3</accession>
<dbReference type="GO" id="GO:0009279">
    <property type="term" value="C:cell outer membrane"/>
    <property type="evidence" value="ECO:0007669"/>
    <property type="project" value="UniProtKB-SubCell"/>
</dbReference>
<evidence type="ECO:0000256" key="1">
    <source>
        <dbReference type="ARBA" id="ARBA00004442"/>
    </source>
</evidence>
<evidence type="ECO:0000256" key="6">
    <source>
        <dbReference type="SAM" id="SignalP"/>
    </source>
</evidence>
<dbReference type="InterPro" id="IPR012944">
    <property type="entry name" value="SusD_RagB_dom"/>
</dbReference>
<dbReference type="SUPFAM" id="SSF48452">
    <property type="entry name" value="TPR-like"/>
    <property type="match status" value="1"/>
</dbReference>
<dbReference type="EMBL" id="CACRSZ010000018">
    <property type="protein sequence ID" value="VYS84816.1"/>
    <property type="molecule type" value="Genomic_DNA"/>
</dbReference>
<dbReference type="RefSeq" id="WP_156729323.1">
    <property type="nucleotide sequence ID" value="NZ_CACRSZ010000018.1"/>
</dbReference>
<reference evidence="9" key="1">
    <citation type="submission" date="2019-11" db="EMBL/GenBank/DDBJ databases">
        <authorList>
            <person name="Feng L."/>
        </authorList>
    </citation>
    <scope>NUCLEOTIDE SEQUENCE</scope>
    <source>
        <strain evidence="9">BfaecisLFYP10</strain>
    </source>
</reference>
<feature type="domain" description="SusD-like N-terminal" evidence="8">
    <location>
        <begin position="93"/>
        <end position="222"/>
    </location>
</feature>
<dbReference type="InterPro" id="IPR033985">
    <property type="entry name" value="SusD-like_N"/>
</dbReference>
<gene>
    <name evidence="9" type="ORF">BFLFYP10_00217</name>
</gene>
<evidence type="ECO:0000259" key="8">
    <source>
        <dbReference type="Pfam" id="PF14322"/>
    </source>
</evidence>
<comment type="subcellular location">
    <subcellularLocation>
        <location evidence="1">Cell outer membrane</location>
    </subcellularLocation>
</comment>
<dbReference type="Pfam" id="PF07980">
    <property type="entry name" value="SusD_RagB"/>
    <property type="match status" value="1"/>
</dbReference>
<name>A0A6N2RVH3_9BACE</name>
<evidence type="ECO:0000259" key="7">
    <source>
        <dbReference type="Pfam" id="PF07980"/>
    </source>
</evidence>